<keyword evidence="2" id="KW-0732">Signal</keyword>
<reference evidence="4" key="1">
    <citation type="submission" date="2021-02" db="EMBL/GenBank/DDBJ databases">
        <authorList>
            <person name="Steward A R."/>
        </authorList>
    </citation>
    <scope>NUCLEOTIDE SEQUENCE</scope>
</reference>
<comment type="caution">
    <text evidence="4">The sequence shown here is derived from an EMBL/GenBank/DDBJ whole genome shotgun (WGS) entry which is preliminary data.</text>
</comment>
<dbReference type="GO" id="GO:0042302">
    <property type="term" value="F:structural constituent of cuticle"/>
    <property type="evidence" value="ECO:0007669"/>
    <property type="project" value="UniProtKB-UniRule"/>
</dbReference>
<dbReference type="PANTHER" id="PTHR12236">
    <property type="entry name" value="STRUCTURAL CONTITUENT OF CUTICLE"/>
    <property type="match status" value="1"/>
</dbReference>
<dbReference type="PANTHER" id="PTHR12236:SF95">
    <property type="entry name" value="CUTICULAR PROTEIN 76BD, ISOFORM C-RELATED"/>
    <property type="match status" value="1"/>
</dbReference>
<dbReference type="AlphaFoldDB" id="A0A821PMS5"/>
<gene>
    <name evidence="4" type="ORF">PMACD_LOCUS3937</name>
</gene>
<evidence type="ECO:0000313" key="4">
    <source>
        <dbReference type="EMBL" id="CAF4809175.1"/>
    </source>
</evidence>
<proteinExistence type="predicted"/>
<dbReference type="GO" id="GO:0005615">
    <property type="term" value="C:extracellular space"/>
    <property type="evidence" value="ECO:0007669"/>
    <property type="project" value="TreeGrafter"/>
</dbReference>
<dbReference type="PROSITE" id="PS00233">
    <property type="entry name" value="CHIT_BIND_RR_1"/>
    <property type="match status" value="1"/>
</dbReference>
<dbReference type="GO" id="GO:0031012">
    <property type="term" value="C:extracellular matrix"/>
    <property type="evidence" value="ECO:0007669"/>
    <property type="project" value="TreeGrafter"/>
</dbReference>
<evidence type="ECO:0000313" key="5">
    <source>
        <dbReference type="Proteomes" id="UP000663880"/>
    </source>
</evidence>
<organism evidence="4 5">
    <name type="scientific">Pieris macdunnoughi</name>
    <dbReference type="NCBI Taxonomy" id="345717"/>
    <lineage>
        <taxon>Eukaryota</taxon>
        <taxon>Metazoa</taxon>
        <taxon>Ecdysozoa</taxon>
        <taxon>Arthropoda</taxon>
        <taxon>Hexapoda</taxon>
        <taxon>Insecta</taxon>
        <taxon>Pterygota</taxon>
        <taxon>Neoptera</taxon>
        <taxon>Endopterygota</taxon>
        <taxon>Lepidoptera</taxon>
        <taxon>Glossata</taxon>
        <taxon>Ditrysia</taxon>
        <taxon>Papilionoidea</taxon>
        <taxon>Pieridae</taxon>
        <taxon>Pierinae</taxon>
        <taxon>Pieris</taxon>
    </lineage>
</organism>
<name>A0A821PMS5_9NEOP</name>
<dbReference type="InterPro" id="IPR051217">
    <property type="entry name" value="Insect_Cuticle_Struc_Prot"/>
</dbReference>
<accession>A0A821PMS5</accession>
<dbReference type="OrthoDB" id="7345025at2759"/>
<dbReference type="PROSITE" id="PS51155">
    <property type="entry name" value="CHIT_BIND_RR_2"/>
    <property type="match status" value="1"/>
</dbReference>
<protein>
    <submittedName>
        <fullName evidence="4">Uncharacterized protein</fullName>
    </submittedName>
</protein>
<dbReference type="Proteomes" id="UP000663880">
    <property type="component" value="Unassembled WGS sequence"/>
</dbReference>
<dbReference type="InterPro" id="IPR000618">
    <property type="entry name" value="Insect_cuticle"/>
</dbReference>
<evidence type="ECO:0000256" key="3">
    <source>
        <dbReference type="PROSITE-ProRule" id="PRU00497"/>
    </source>
</evidence>
<evidence type="ECO:0000256" key="1">
    <source>
        <dbReference type="ARBA" id="ARBA00022460"/>
    </source>
</evidence>
<dbReference type="Pfam" id="PF00379">
    <property type="entry name" value="Chitin_bind_4"/>
    <property type="match status" value="1"/>
</dbReference>
<dbReference type="PRINTS" id="PR00947">
    <property type="entry name" value="CUTICLE"/>
</dbReference>
<dbReference type="EMBL" id="CAJOBZ010000006">
    <property type="protein sequence ID" value="CAF4809175.1"/>
    <property type="molecule type" value="Genomic_DNA"/>
</dbReference>
<keyword evidence="1 3" id="KW-0193">Cuticle</keyword>
<evidence type="ECO:0000256" key="2">
    <source>
        <dbReference type="ARBA" id="ARBA00022729"/>
    </source>
</evidence>
<sequence length="304" mass="33732">MNMKDLHVTIYVQNQYHCITHNIRRAVFVFIKSLQPDNETFNNSQRPASNMCRLLLIQSVLLVKFIGTTICSPLATHAILPITTIENAHHPQYAFNYAVYDPHTNDKKAHWETRNGPEVNGAYSLQEPDGSIRIVEYNANDVKGFTAVVKKIGNSVHPTKIVQNVPLILNPVVSHVTEKTVHPLPIPIPLPPPPPAHIGIPQKVHLQPHVEIRQEIGHNIVPSAYGLGAAALPIGVSNVVFERGSHPWDPITGTYGGWRPFHGAPKDVQATLIARKYINGHLHKVVTGPISLFGKTLLIKKSHR</sequence>
<dbReference type="InterPro" id="IPR031311">
    <property type="entry name" value="CHIT_BIND_RR_consensus"/>
</dbReference>
<keyword evidence="5" id="KW-1185">Reference proteome</keyword>